<accession>A0A2H6CSG0</accession>
<evidence type="ECO:0000259" key="1">
    <source>
        <dbReference type="PROSITE" id="PS51186"/>
    </source>
</evidence>
<dbReference type="Pfam" id="PF13673">
    <property type="entry name" value="Acetyltransf_10"/>
    <property type="match status" value="1"/>
</dbReference>
<dbReference type="Proteomes" id="UP000236214">
    <property type="component" value="Unassembled WGS sequence"/>
</dbReference>
<dbReference type="SUPFAM" id="SSF55729">
    <property type="entry name" value="Acyl-CoA N-acyltransferases (Nat)"/>
    <property type="match status" value="1"/>
</dbReference>
<protein>
    <recommendedName>
        <fullName evidence="1">N-acetyltransferase domain-containing protein</fullName>
    </recommendedName>
</protein>
<reference evidence="2 3" key="1">
    <citation type="submission" date="2016-05" db="EMBL/GenBank/DDBJ databases">
        <title>Whole genome sequencing of Tetragenococcus halophilus subsp. halophilus NISL 7118.</title>
        <authorList>
            <person name="Shiwa Y."/>
            <person name="Nishimura I."/>
            <person name="Yoshikawa H."/>
            <person name="Koyama Y."/>
            <person name="Oguma T."/>
        </authorList>
    </citation>
    <scope>NUCLEOTIDE SEQUENCE [LARGE SCALE GENOMIC DNA]</scope>
    <source>
        <strain evidence="2 3">NISL 7118</strain>
    </source>
</reference>
<dbReference type="CDD" id="cd04301">
    <property type="entry name" value="NAT_SF"/>
    <property type="match status" value="1"/>
</dbReference>
<feature type="domain" description="N-acetyltransferase" evidence="1">
    <location>
        <begin position="6"/>
        <end position="144"/>
    </location>
</feature>
<dbReference type="PROSITE" id="PS51186">
    <property type="entry name" value="GNAT"/>
    <property type="match status" value="1"/>
</dbReference>
<dbReference type="Gene3D" id="3.40.630.30">
    <property type="match status" value="1"/>
</dbReference>
<comment type="caution">
    <text evidence="2">The sequence shown here is derived from an EMBL/GenBank/DDBJ whole genome shotgun (WGS) entry which is preliminary data.</text>
</comment>
<dbReference type="AlphaFoldDB" id="A0A2H6CSG0"/>
<dbReference type="RefSeq" id="WP_103103398.1">
    <property type="nucleotide sequence ID" value="NZ_BDEC01000030.1"/>
</dbReference>
<dbReference type="EMBL" id="BDEC01000030">
    <property type="protein sequence ID" value="GBD67938.1"/>
    <property type="molecule type" value="Genomic_DNA"/>
</dbReference>
<evidence type="ECO:0000313" key="3">
    <source>
        <dbReference type="Proteomes" id="UP000236214"/>
    </source>
</evidence>
<evidence type="ECO:0000313" key="2">
    <source>
        <dbReference type="EMBL" id="GBD67938.1"/>
    </source>
</evidence>
<gene>
    <name evidence="2" type="ORF">TEHN7118_0744</name>
</gene>
<dbReference type="InterPro" id="IPR000182">
    <property type="entry name" value="GNAT_dom"/>
</dbReference>
<name>A0A2H6CSG0_TETHA</name>
<dbReference type="InterPro" id="IPR016181">
    <property type="entry name" value="Acyl_CoA_acyltransferase"/>
</dbReference>
<keyword evidence="3" id="KW-1185">Reference proteome</keyword>
<organism evidence="2 3">
    <name type="scientific">Tetragenococcus halophilus subsp. halophilus</name>
    <dbReference type="NCBI Taxonomy" id="1513897"/>
    <lineage>
        <taxon>Bacteria</taxon>
        <taxon>Bacillati</taxon>
        <taxon>Bacillota</taxon>
        <taxon>Bacilli</taxon>
        <taxon>Lactobacillales</taxon>
        <taxon>Enterococcaceae</taxon>
        <taxon>Tetragenococcus</taxon>
    </lineage>
</organism>
<dbReference type="GO" id="GO:0016747">
    <property type="term" value="F:acyltransferase activity, transferring groups other than amino-acyl groups"/>
    <property type="evidence" value="ECO:0007669"/>
    <property type="project" value="InterPro"/>
</dbReference>
<sequence length="144" mass="17185">MQTKMKKFSELTLEQYHRLLKARTAVFVVEQACAYQEVDDIDLTATHFWFENDQEEIIAYARIYSGEQTIHFGRVLVPKKERGKGLAKSLIQQVIEWIQFQFPEKKIHIEAQTYLRYFYTSFGFMVISEEYLEDGIPHIDMEKY</sequence>
<proteinExistence type="predicted"/>